<protein>
    <recommendedName>
        <fullName evidence="4">Methyltransferase domain-containing protein</fullName>
    </recommendedName>
</protein>
<dbReference type="Proteomes" id="UP001150538">
    <property type="component" value="Unassembled WGS sequence"/>
</dbReference>
<sequence length="231" mass="26102">MTVKPPAYDKKEYWQERFEQEQSFEWLVGPQKLLPILETSGVSTKTRVLQVGCGNSELAFSLFDNGYTDILSIDYCSNVIERMKEETDNRYGQGSDIVKPRWKAMSALDLSNLYAPSPSSGRTPNNAAMSANFDCVLDKGAMDAIACSDDNDNSLVNKMEEQVSKLLDKDGIWIIVSYSDSRWNELNDEAKSRWSKKVISLEVTPTNLVQTPNGPIHQPAIYHHCYILHKL</sequence>
<dbReference type="EMBL" id="JANBPU010000092">
    <property type="protein sequence ID" value="KAJ1916763.1"/>
    <property type="molecule type" value="Genomic_DNA"/>
</dbReference>
<keyword evidence="2" id="KW-0489">Methyltransferase</keyword>
<dbReference type="SUPFAM" id="SSF53335">
    <property type="entry name" value="S-adenosyl-L-methionine-dependent methyltransferases"/>
    <property type="match status" value="1"/>
</dbReference>
<dbReference type="GO" id="GO:0008168">
    <property type="term" value="F:methyltransferase activity"/>
    <property type="evidence" value="ECO:0007669"/>
    <property type="project" value="UniProtKB-KW"/>
</dbReference>
<reference evidence="5" key="1">
    <citation type="submission" date="2022-07" db="EMBL/GenBank/DDBJ databases">
        <title>Phylogenomic reconstructions and comparative analyses of Kickxellomycotina fungi.</title>
        <authorList>
            <person name="Reynolds N.K."/>
            <person name="Stajich J.E."/>
            <person name="Barry K."/>
            <person name="Grigoriev I.V."/>
            <person name="Crous P."/>
            <person name="Smith M.E."/>
        </authorList>
    </citation>
    <scope>NUCLEOTIDE SEQUENCE</scope>
    <source>
        <strain evidence="5">NBRC 100468</strain>
    </source>
</reference>
<evidence type="ECO:0000256" key="2">
    <source>
        <dbReference type="ARBA" id="ARBA00022603"/>
    </source>
</evidence>
<dbReference type="GO" id="GO:0032259">
    <property type="term" value="P:methylation"/>
    <property type="evidence" value="ECO:0007669"/>
    <property type="project" value="UniProtKB-KW"/>
</dbReference>
<evidence type="ECO:0000259" key="4">
    <source>
        <dbReference type="Pfam" id="PF13847"/>
    </source>
</evidence>
<evidence type="ECO:0000256" key="3">
    <source>
        <dbReference type="ARBA" id="ARBA00022679"/>
    </source>
</evidence>
<evidence type="ECO:0000313" key="6">
    <source>
        <dbReference type="Proteomes" id="UP001150538"/>
    </source>
</evidence>
<feature type="domain" description="Methyltransferase" evidence="4">
    <location>
        <begin position="45"/>
        <end position="190"/>
    </location>
</feature>
<dbReference type="InterPro" id="IPR029063">
    <property type="entry name" value="SAM-dependent_MTases_sf"/>
</dbReference>
<comment type="caution">
    <text evidence="5">The sequence shown here is derived from an EMBL/GenBank/DDBJ whole genome shotgun (WGS) entry which is preliminary data.</text>
</comment>
<dbReference type="InterPro" id="IPR025714">
    <property type="entry name" value="Methyltranfer_dom"/>
</dbReference>
<dbReference type="Pfam" id="PF13847">
    <property type="entry name" value="Methyltransf_31"/>
    <property type="match status" value="1"/>
</dbReference>
<keyword evidence="3" id="KW-0808">Transferase</keyword>
<evidence type="ECO:0000256" key="1">
    <source>
        <dbReference type="ARBA" id="ARBA00008361"/>
    </source>
</evidence>
<keyword evidence="6" id="KW-1185">Reference proteome</keyword>
<dbReference type="PANTHER" id="PTHR12176">
    <property type="entry name" value="SAM-DEPENDENT METHYLTRANSFERASE SUPERFAMILY PROTEIN"/>
    <property type="match status" value="1"/>
</dbReference>
<comment type="similarity">
    <text evidence="1">Belongs to the methyltransferase superfamily.</text>
</comment>
<proteinExistence type="inferred from homology"/>
<evidence type="ECO:0000313" key="5">
    <source>
        <dbReference type="EMBL" id="KAJ1916763.1"/>
    </source>
</evidence>
<accession>A0A9W8DSQ2</accession>
<dbReference type="OrthoDB" id="411785at2759"/>
<name>A0A9W8DSQ2_9FUNG</name>
<gene>
    <name evidence="5" type="ORF">H4219_003582</name>
</gene>
<organism evidence="5 6">
    <name type="scientific">Mycoemilia scoparia</name>
    <dbReference type="NCBI Taxonomy" id="417184"/>
    <lineage>
        <taxon>Eukaryota</taxon>
        <taxon>Fungi</taxon>
        <taxon>Fungi incertae sedis</taxon>
        <taxon>Zoopagomycota</taxon>
        <taxon>Kickxellomycotina</taxon>
        <taxon>Kickxellomycetes</taxon>
        <taxon>Kickxellales</taxon>
        <taxon>Kickxellaceae</taxon>
        <taxon>Mycoemilia</taxon>
    </lineage>
</organism>
<dbReference type="Gene3D" id="3.40.50.150">
    <property type="entry name" value="Vaccinia Virus protein VP39"/>
    <property type="match status" value="1"/>
</dbReference>
<dbReference type="AlphaFoldDB" id="A0A9W8DSQ2"/>
<dbReference type="InterPro" id="IPR051419">
    <property type="entry name" value="Lys/N-term_MeTrsfase_sf"/>
</dbReference>